<sequence length="579" mass="65094">MVGSSGQQNQLKQHLVRMYGEPVATDVLPRLLDLLESYSTKIPEPKRTGWDETDVVLITYADQIHGSDHSEKHPLAILREFLVHHGYQDCINTVHLLPFYPYTSDDGFSVVDYKDVDPNSGDWQDVLGLAEDFNLAFDLVANHCSQKSEWFQKYLAGEKPYDEFFIDVDPATDLSMVVRPRALPLLTPFPSADGEKHVWTTFSPDQVDLNYGSPEVLLAMTDVLLFYVQNGARIIRLDAIAFLWKTIGTSCLHLDETHEAVKLLRTVTEIVAPHVLLLTETNVPHPENISYFGLADEAHMVYQFSLPPLLYDAYLNEDAMVLSKWMASLYDIPNGTTYFNFTASHDGIGVRPLEGLVPQEHLDKLVTATNDRGGLVGMRTMPDGSQKPYELNITYVDAMGQPGDVSPEHHATRFLASQAIMLAMKGIPGIYFHSLVGTRNYEAGVEESGIPRRINRRKFERLELENQITAHESLQHKIFTGYQNLLRTRVEQSAFHPDGPSEVFPTGHASIFGFKRTSPDGDQTILVLANLTDRLQALPLGDPKIHALTYDLISDEYVVEGQGITLDPYQIVWLTEPDQ</sequence>
<dbReference type="Gene3D" id="2.60.40.1180">
    <property type="entry name" value="Golgi alpha-mannosidase II"/>
    <property type="match status" value="1"/>
</dbReference>
<evidence type="ECO:0000313" key="5">
    <source>
        <dbReference type="EMBL" id="PQO39495.1"/>
    </source>
</evidence>
<dbReference type="InterPro" id="IPR013780">
    <property type="entry name" value="Glyco_hydro_b"/>
</dbReference>
<evidence type="ECO:0000313" key="6">
    <source>
        <dbReference type="Proteomes" id="UP000238322"/>
    </source>
</evidence>
<dbReference type="Gene3D" id="3.20.20.80">
    <property type="entry name" value="Glycosidases"/>
    <property type="match status" value="1"/>
</dbReference>
<reference evidence="5 6" key="1">
    <citation type="submission" date="2018-02" db="EMBL/GenBank/DDBJ databases">
        <title>Comparative genomes isolates from brazilian mangrove.</title>
        <authorList>
            <person name="Araujo J.E."/>
            <person name="Taketani R.G."/>
            <person name="Silva M.C.P."/>
            <person name="Loureco M.V."/>
            <person name="Andreote F.D."/>
        </authorList>
    </citation>
    <scope>NUCLEOTIDE SEQUENCE [LARGE SCALE GENOMIC DNA]</scope>
    <source>
        <strain evidence="5 6">Hex-1 MGV</strain>
    </source>
</reference>
<dbReference type="GO" id="GO:0016757">
    <property type="term" value="F:glycosyltransferase activity"/>
    <property type="evidence" value="ECO:0007669"/>
    <property type="project" value="UniProtKB-KW"/>
</dbReference>
<keyword evidence="1" id="KW-0328">Glycosyltransferase</keyword>
<evidence type="ECO:0000256" key="1">
    <source>
        <dbReference type="ARBA" id="ARBA00022676"/>
    </source>
</evidence>
<feature type="binding site" evidence="3">
    <location>
        <begin position="345"/>
        <end position="346"/>
    </location>
    <ligand>
        <name>substrate</name>
    </ligand>
</feature>
<dbReference type="EMBL" id="PUHY01000004">
    <property type="protein sequence ID" value="PQO39495.1"/>
    <property type="molecule type" value="Genomic_DNA"/>
</dbReference>
<accession>A0A2S8G4X3</accession>
<feature type="binding site" evidence="3">
    <location>
        <position position="452"/>
    </location>
    <ligand>
        <name>substrate</name>
    </ligand>
</feature>
<keyword evidence="2" id="KW-0808">Transferase</keyword>
<dbReference type="GO" id="GO:0005975">
    <property type="term" value="P:carbohydrate metabolic process"/>
    <property type="evidence" value="ECO:0007669"/>
    <property type="project" value="InterPro"/>
</dbReference>
<protein>
    <submittedName>
        <fullName evidence="5">Sugar phosphorylase</fullName>
    </submittedName>
</protein>
<dbReference type="RefSeq" id="WP_105327932.1">
    <property type="nucleotide sequence ID" value="NZ_PUHY01000004.1"/>
</dbReference>
<comment type="caution">
    <text evidence="5">The sequence shown here is derived from an EMBL/GenBank/DDBJ whole genome shotgun (WGS) entry which is preliminary data.</text>
</comment>
<dbReference type="CDD" id="cd11356">
    <property type="entry name" value="AmyAc_Sucrose_phosphorylase-like_1"/>
    <property type="match status" value="1"/>
</dbReference>
<dbReference type="InterPro" id="IPR006047">
    <property type="entry name" value="GH13_cat_dom"/>
</dbReference>
<dbReference type="InterPro" id="IPR045857">
    <property type="entry name" value="O16G_dom_2"/>
</dbReference>
<dbReference type="OrthoDB" id="9805159at2"/>
<name>A0A2S8G4X3_9BACT</name>
<dbReference type="InterPro" id="IPR033746">
    <property type="entry name" value="GGa_phosphorylase"/>
</dbReference>
<dbReference type="Gene3D" id="3.90.400.10">
    <property type="entry name" value="Oligo-1,6-glucosidase, Domain 2"/>
    <property type="match status" value="1"/>
</dbReference>
<dbReference type="SMART" id="SM00642">
    <property type="entry name" value="Aamy"/>
    <property type="match status" value="1"/>
</dbReference>
<dbReference type="InterPro" id="IPR017853">
    <property type="entry name" value="GH"/>
</dbReference>
<evidence type="ECO:0000259" key="4">
    <source>
        <dbReference type="SMART" id="SM00642"/>
    </source>
</evidence>
<dbReference type="SUPFAM" id="SSF51445">
    <property type="entry name" value="(Trans)glycosidases"/>
    <property type="match status" value="1"/>
</dbReference>
<evidence type="ECO:0000256" key="2">
    <source>
        <dbReference type="ARBA" id="ARBA00022679"/>
    </source>
</evidence>
<organism evidence="5 6">
    <name type="scientific">Blastopirellula marina</name>
    <dbReference type="NCBI Taxonomy" id="124"/>
    <lineage>
        <taxon>Bacteria</taxon>
        <taxon>Pseudomonadati</taxon>
        <taxon>Planctomycetota</taxon>
        <taxon>Planctomycetia</taxon>
        <taxon>Pirellulales</taxon>
        <taxon>Pirellulaceae</taxon>
        <taxon>Blastopirellula</taxon>
    </lineage>
</organism>
<dbReference type="PIRSF" id="PIRSF003059">
    <property type="entry name" value="Sucrose_phosphorylase"/>
    <property type="match status" value="1"/>
</dbReference>
<feature type="binding site" evidence="3">
    <location>
        <begin position="236"/>
        <end position="238"/>
    </location>
    <ligand>
        <name>substrate</name>
    </ligand>
</feature>
<dbReference type="Pfam" id="PF00128">
    <property type="entry name" value="Alpha-amylase"/>
    <property type="match status" value="1"/>
</dbReference>
<dbReference type="PANTHER" id="PTHR10357">
    <property type="entry name" value="ALPHA-AMYLASE FAMILY MEMBER"/>
    <property type="match status" value="1"/>
</dbReference>
<gene>
    <name evidence="5" type="ORF">C5Y83_01755</name>
</gene>
<dbReference type="AlphaFoldDB" id="A0A2S8G4X3"/>
<dbReference type="InterPro" id="IPR016377">
    <property type="entry name" value="Sucrose_GGa_phosphorylase-rel"/>
</dbReference>
<dbReference type="Proteomes" id="UP000238322">
    <property type="component" value="Unassembled WGS sequence"/>
</dbReference>
<evidence type="ECO:0000256" key="3">
    <source>
        <dbReference type="PIRSR" id="PIRSR003059-2"/>
    </source>
</evidence>
<feature type="binding site" evidence="3">
    <location>
        <position position="105"/>
    </location>
    <ligand>
        <name>substrate</name>
    </ligand>
</feature>
<feature type="binding site" evidence="3">
    <location>
        <position position="143"/>
    </location>
    <ligand>
        <name>substrate</name>
    </ligand>
</feature>
<proteinExistence type="predicted"/>
<dbReference type="PANTHER" id="PTHR10357:SF214">
    <property type="entry name" value="GLUCOSYLGLYCERATE PHOSPHORYLASE"/>
    <property type="match status" value="1"/>
</dbReference>
<feature type="domain" description="Glycosyl hydrolase family 13 catalytic" evidence="4">
    <location>
        <begin position="75"/>
        <end position="461"/>
    </location>
</feature>